<feature type="region of interest" description="Disordered" evidence="1">
    <location>
        <begin position="1"/>
        <end position="59"/>
    </location>
</feature>
<feature type="region of interest" description="Disordered" evidence="1">
    <location>
        <begin position="217"/>
        <end position="248"/>
    </location>
</feature>
<name>A0A194VPZ6_CYTMA</name>
<feature type="region of interest" description="Disordered" evidence="1">
    <location>
        <begin position="268"/>
        <end position="434"/>
    </location>
</feature>
<feature type="compositionally biased region" description="Polar residues" evidence="1">
    <location>
        <begin position="20"/>
        <end position="34"/>
    </location>
</feature>
<gene>
    <name evidence="2" type="ORF">VM1G_02449</name>
</gene>
<dbReference type="OrthoDB" id="4847568at2759"/>
<evidence type="ECO:0000256" key="1">
    <source>
        <dbReference type="SAM" id="MobiDB-lite"/>
    </source>
</evidence>
<feature type="compositionally biased region" description="Low complexity" evidence="1">
    <location>
        <begin position="393"/>
        <end position="413"/>
    </location>
</feature>
<feature type="region of interest" description="Disordered" evidence="1">
    <location>
        <begin position="87"/>
        <end position="109"/>
    </location>
</feature>
<organism evidence="2 3">
    <name type="scientific">Cytospora mali</name>
    <name type="common">Apple Valsa canker fungus</name>
    <name type="synonym">Valsa mali</name>
    <dbReference type="NCBI Taxonomy" id="578113"/>
    <lineage>
        <taxon>Eukaryota</taxon>
        <taxon>Fungi</taxon>
        <taxon>Dikarya</taxon>
        <taxon>Ascomycota</taxon>
        <taxon>Pezizomycotina</taxon>
        <taxon>Sordariomycetes</taxon>
        <taxon>Sordariomycetidae</taxon>
        <taxon>Diaporthales</taxon>
        <taxon>Cytosporaceae</taxon>
        <taxon>Cytospora</taxon>
    </lineage>
</organism>
<dbReference type="EMBL" id="CM003099">
    <property type="protein sequence ID" value="KUI66266.1"/>
    <property type="molecule type" value="Genomic_DNA"/>
</dbReference>
<sequence>MPRRRASPGRSLSMELEQHQPPQSQDRPSSNSAFTARFFGEASSMEQTGMAHSGDGDGNFDGNVDGPIDGKVDDKVGNDVVTGGDGQGEVDATVSGGQNGTPTAARGHKRKHMDFEVAPVNMNELRLKQLKEDREAYRYDLQWCQDVLDHEEISPAESRAFQMRQLDLGHQLRMTNHRIAELESDMHNLYFFGAPASTSGRPGYTPVFNPRTSSFMNAEHAQERRGPGRPPGSKNRPKDVSCTPLAPSSNAQKAAALASAGAKRILPTEIRVATPNGSATENPSKRPRVEVGSPIGSTTEDDNDTKETANPATAEDARHSLEGDVETTEDPKTSNSRRNARTRDTTKEDDRVHNGIAFTVVNDNNNNNNNKKNINASTGAASTPSTPAVALPTRNHTSKNSSSSTGKNATTGNDATEPDATEPDPTGPTGSRYQRLGHHMCQLCTSQKYLMQSTPKQPSEPSSWPLRDISKMVTHYTRMHGEHNRLERCMELGRALEDNRGPFRYWLQETKRVKVSLDEVNEAITALHEGHLPDLLRRLSNAARGFPKD</sequence>
<reference evidence="2" key="1">
    <citation type="submission" date="2014-12" db="EMBL/GenBank/DDBJ databases">
        <title>Genome Sequence of Valsa Canker Pathogens Uncovers a Specific Adaption of Colonization on Woody Bark.</title>
        <authorList>
            <person name="Yin Z."/>
            <person name="Liu H."/>
            <person name="Gao X."/>
            <person name="Li Z."/>
            <person name="Song N."/>
            <person name="Ke X."/>
            <person name="Dai Q."/>
            <person name="Wu Y."/>
            <person name="Sun Y."/>
            <person name="Xu J.-R."/>
            <person name="Kang Z.K."/>
            <person name="Wang L."/>
            <person name="Huang L."/>
        </authorList>
    </citation>
    <scope>NUCLEOTIDE SEQUENCE [LARGE SCALE GENOMIC DNA]</scope>
    <source>
        <strain evidence="2">03-8</strain>
    </source>
</reference>
<protein>
    <submittedName>
        <fullName evidence="2">Uncharacterized protein</fullName>
    </submittedName>
</protein>
<dbReference type="Proteomes" id="UP000078559">
    <property type="component" value="Chromosome 2"/>
</dbReference>
<proteinExistence type="predicted"/>
<dbReference type="AlphaFoldDB" id="A0A194VPZ6"/>
<accession>A0A194VPZ6</accession>
<feature type="compositionally biased region" description="Polar residues" evidence="1">
    <location>
        <begin position="376"/>
        <end position="386"/>
    </location>
</feature>
<feature type="compositionally biased region" description="Low complexity" evidence="1">
    <location>
        <begin position="362"/>
        <end position="375"/>
    </location>
</feature>
<keyword evidence="3" id="KW-1185">Reference proteome</keyword>
<feature type="compositionally biased region" description="Basic and acidic residues" evidence="1">
    <location>
        <begin position="341"/>
        <end position="353"/>
    </location>
</feature>
<dbReference type="SMR" id="A0A194VPZ6"/>
<evidence type="ECO:0000313" key="3">
    <source>
        <dbReference type="Proteomes" id="UP000078559"/>
    </source>
</evidence>
<evidence type="ECO:0000313" key="2">
    <source>
        <dbReference type="EMBL" id="KUI66266.1"/>
    </source>
</evidence>